<proteinExistence type="predicted"/>
<accession>A0AAV5R4V4</accession>
<dbReference type="GO" id="GO:0006654">
    <property type="term" value="P:phosphatidic acid biosynthetic process"/>
    <property type="evidence" value="ECO:0007669"/>
    <property type="project" value="TreeGrafter"/>
</dbReference>
<dbReference type="SUPFAM" id="SSF53474">
    <property type="entry name" value="alpha/beta-Hydrolases"/>
    <property type="match status" value="1"/>
</dbReference>
<dbReference type="InterPro" id="IPR000073">
    <property type="entry name" value="AB_hydrolase_1"/>
</dbReference>
<feature type="domain" description="AB hydrolase-1" evidence="1">
    <location>
        <begin position="79"/>
        <end position="276"/>
    </location>
</feature>
<keyword evidence="3" id="KW-1185">Reference proteome</keyword>
<dbReference type="AlphaFoldDB" id="A0AAV5R4V4"/>
<evidence type="ECO:0000259" key="1">
    <source>
        <dbReference type="Pfam" id="PF00561"/>
    </source>
</evidence>
<dbReference type="Gene3D" id="3.40.50.1820">
    <property type="entry name" value="alpha/beta hydrolase"/>
    <property type="match status" value="2"/>
</dbReference>
<gene>
    <name evidence="2" type="ORF">DAPK24_022160</name>
</gene>
<protein>
    <submittedName>
        <fullName evidence="2">Alpha/beta hydrolase family protein</fullName>
    </submittedName>
</protein>
<sequence>MNYDDGDKITRDNFFKYVFPNYRDNQLIEDKYKSLRSYNVVTKLDNMEDRGVDFSDSDQWYINELRVEKESNKFDQHKKHVVMLHGYGACNGWFYKNYGGIANKMNSDTIIHGIDMLGFGLSGRPIIRFNKESEVKGNLDIRTSGIKWGKYSTCINCGGHLDGKISKDLHWCSCSDEEEDIRRCSKEKGVDNAKIHVKREDVVEYLYNHKEFIKEVEDVFVESLERWRELNGIDKFDLIAHSFGGYVGMCYLMKYPDRVNKVVMVSPGGFERSPFAITNPLYESIICSSNKDQNQTGEIEMNVSNSITSYGFLGRYGLIGKKFRDVWNMKISLFTILRWLGPLGPKIVYDRNVSKLLRSGNIKDSDEVKKFIEYNYSCLIRASFAETAIMRVFDSTIVAKFPIIDKIKQQPHVCENRMMLWVYGQHDFMYRECGKVGSRVSSKGEYREISNAGHNMYLDNSEEFNEIVSEFLNR</sequence>
<dbReference type="GO" id="GO:0004623">
    <property type="term" value="F:phospholipase A2 activity"/>
    <property type="evidence" value="ECO:0007669"/>
    <property type="project" value="TreeGrafter"/>
</dbReference>
<dbReference type="GO" id="GO:0005743">
    <property type="term" value="C:mitochondrial inner membrane"/>
    <property type="evidence" value="ECO:0007669"/>
    <property type="project" value="TreeGrafter"/>
</dbReference>
<keyword evidence="2" id="KW-0378">Hydrolase</keyword>
<dbReference type="Pfam" id="PF00561">
    <property type="entry name" value="Abhydrolase_1"/>
    <property type="match status" value="1"/>
</dbReference>
<dbReference type="GO" id="GO:0035965">
    <property type="term" value="P:cardiolipin acyl-chain remodeling"/>
    <property type="evidence" value="ECO:0007669"/>
    <property type="project" value="TreeGrafter"/>
</dbReference>
<dbReference type="GO" id="GO:0055088">
    <property type="term" value="P:lipid homeostasis"/>
    <property type="evidence" value="ECO:0007669"/>
    <property type="project" value="TreeGrafter"/>
</dbReference>
<dbReference type="Proteomes" id="UP001378960">
    <property type="component" value="Unassembled WGS sequence"/>
</dbReference>
<dbReference type="PANTHER" id="PTHR42886:SF23">
    <property type="entry name" value="1-ACYLGLYCEROL-3-PHOSPHATE O-ACYLTRANSFERASE ICT1-RELATED"/>
    <property type="match status" value="1"/>
</dbReference>
<evidence type="ECO:0000313" key="3">
    <source>
        <dbReference type="Proteomes" id="UP001378960"/>
    </source>
</evidence>
<reference evidence="2 3" key="1">
    <citation type="journal article" date="2023" name="Elife">
        <title>Identification of key yeast species and microbe-microbe interactions impacting larval growth of Drosophila in the wild.</title>
        <authorList>
            <person name="Mure A."/>
            <person name="Sugiura Y."/>
            <person name="Maeda R."/>
            <person name="Honda K."/>
            <person name="Sakurai N."/>
            <person name="Takahashi Y."/>
            <person name="Watada M."/>
            <person name="Katoh T."/>
            <person name="Gotoh A."/>
            <person name="Gotoh Y."/>
            <person name="Taniguchi I."/>
            <person name="Nakamura K."/>
            <person name="Hayashi T."/>
            <person name="Katayama T."/>
            <person name="Uemura T."/>
            <person name="Hattori Y."/>
        </authorList>
    </citation>
    <scope>NUCLEOTIDE SEQUENCE [LARGE SCALE GENOMIC DNA]</scope>
    <source>
        <strain evidence="2 3">PK-24</strain>
    </source>
</reference>
<dbReference type="PANTHER" id="PTHR42886">
    <property type="entry name" value="RE40534P-RELATED"/>
    <property type="match status" value="1"/>
</dbReference>
<organism evidence="2 3">
    <name type="scientific">Pichia kluyveri</name>
    <name type="common">Yeast</name>
    <dbReference type="NCBI Taxonomy" id="36015"/>
    <lineage>
        <taxon>Eukaryota</taxon>
        <taxon>Fungi</taxon>
        <taxon>Dikarya</taxon>
        <taxon>Ascomycota</taxon>
        <taxon>Saccharomycotina</taxon>
        <taxon>Pichiomycetes</taxon>
        <taxon>Pichiales</taxon>
        <taxon>Pichiaceae</taxon>
        <taxon>Pichia</taxon>
    </lineage>
</organism>
<comment type="caution">
    <text evidence="2">The sequence shown here is derived from an EMBL/GenBank/DDBJ whole genome shotgun (WGS) entry which is preliminary data.</text>
</comment>
<evidence type="ECO:0000313" key="2">
    <source>
        <dbReference type="EMBL" id="GMM45641.1"/>
    </source>
</evidence>
<dbReference type="EMBL" id="BTGB01000002">
    <property type="protein sequence ID" value="GMM45641.1"/>
    <property type="molecule type" value="Genomic_DNA"/>
</dbReference>
<name>A0AAV5R4V4_PICKL</name>
<dbReference type="GO" id="GO:0042171">
    <property type="term" value="F:lysophosphatidic acid acyltransferase activity"/>
    <property type="evidence" value="ECO:0007669"/>
    <property type="project" value="TreeGrafter"/>
</dbReference>
<dbReference type="InterPro" id="IPR029058">
    <property type="entry name" value="AB_hydrolase_fold"/>
</dbReference>